<keyword evidence="1" id="KW-0732">Signal</keyword>
<evidence type="ECO:0000256" key="1">
    <source>
        <dbReference type="SAM" id="SignalP"/>
    </source>
</evidence>
<evidence type="ECO:0000313" key="2">
    <source>
        <dbReference type="EMBL" id="CAD5207532.1"/>
    </source>
</evidence>
<dbReference type="EMBL" id="CAJFDH010000001">
    <property type="protein sequence ID" value="CAD5207532.1"/>
    <property type="molecule type" value="Genomic_DNA"/>
</dbReference>
<dbReference type="Proteomes" id="UP000783686">
    <property type="component" value="Unassembled WGS sequence"/>
</dbReference>
<organism evidence="2 3">
    <name type="scientific">Bursaphelenchus okinawaensis</name>
    <dbReference type="NCBI Taxonomy" id="465554"/>
    <lineage>
        <taxon>Eukaryota</taxon>
        <taxon>Metazoa</taxon>
        <taxon>Ecdysozoa</taxon>
        <taxon>Nematoda</taxon>
        <taxon>Chromadorea</taxon>
        <taxon>Rhabditida</taxon>
        <taxon>Tylenchina</taxon>
        <taxon>Tylenchomorpha</taxon>
        <taxon>Aphelenchoidea</taxon>
        <taxon>Aphelenchoididae</taxon>
        <taxon>Bursaphelenchus</taxon>
    </lineage>
</organism>
<proteinExistence type="predicted"/>
<reference evidence="2" key="1">
    <citation type="submission" date="2020-09" db="EMBL/GenBank/DDBJ databases">
        <authorList>
            <person name="Kikuchi T."/>
        </authorList>
    </citation>
    <scope>NUCLEOTIDE SEQUENCE</scope>
    <source>
        <strain evidence="2">SH1</strain>
    </source>
</reference>
<keyword evidence="3" id="KW-1185">Reference proteome</keyword>
<feature type="signal peptide" evidence="1">
    <location>
        <begin position="1"/>
        <end position="21"/>
    </location>
</feature>
<dbReference type="Proteomes" id="UP000614601">
    <property type="component" value="Unassembled WGS sequence"/>
</dbReference>
<gene>
    <name evidence="2" type="ORF">BOKJ2_LOCUS2216</name>
</gene>
<comment type="caution">
    <text evidence="2">The sequence shown here is derived from an EMBL/GenBank/DDBJ whole genome shotgun (WGS) entry which is preliminary data.</text>
</comment>
<feature type="chain" id="PRO_5036408231" evidence="1">
    <location>
        <begin position="22"/>
        <end position="197"/>
    </location>
</feature>
<sequence>MLLKLVVLSLFSLQCWNILSAQEQQCTEEAAKRLFSCAVVLTEKYYEKPDYETVENLNFMLKSLNEHDYGKENCSKFWQLALCARSLSSCYGMIVQGSLLSNLHSSFAHAFGVCNGLSSNESVNVAYCYSFLGTTCTEDGNYYCRESYFSCLSGYVRRECVDLSPLGRQTLCYLIGYKSKKTCQYGSLCSTELWTEE</sequence>
<dbReference type="EMBL" id="CAJFCW020000001">
    <property type="protein sequence ID" value="CAG9086012.1"/>
    <property type="molecule type" value="Genomic_DNA"/>
</dbReference>
<dbReference type="AlphaFoldDB" id="A0A811JWW4"/>
<name>A0A811JWW4_9BILA</name>
<evidence type="ECO:0000313" key="3">
    <source>
        <dbReference type="Proteomes" id="UP000614601"/>
    </source>
</evidence>
<accession>A0A811JWW4</accession>
<protein>
    <submittedName>
        <fullName evidence="2">Uncharacterized protein</fullName>
    </submittedName>
</protein>